<evidence type="ECO:0000256" key="2">
    <source>
        <dbReference type="ARBA" id="ARBA00022963"/>
    </source>
</evidence>
<dbReference type="Pfam" id="PF01734">
    <property type="entry name" value="Patatin"/>
    <property type="match status" value="1"/>
</dbReference>
<evidence type="ECO:0000256" key="4">
    <source>
        <dbReference type="PROSITE-ProRule" id="PRU01161"/>
    </source>
</evidence>
<name>G0A971_COLFT</name>
<dbReference type="SUPFAM" id="SSF52151">
    <property type="entry name" value="FabD/lysophospholipase-like"/>
    <property type="match status" value="1"/>
</dbReference>
<feature type="active site" description="Proton acceptor" evidence="4">
    <location>
        <position position="242"/>
    </location>
</feature>
<dbReference type="Proteomes" id="UP000008392">
    <property type="component" value="Chromosome"/>
</dbReference>
<dbReference type="InterPro" id="IPR050301">
    <property type="entry name" value="NTE"/>
</dbReference>
<sequence>MRFEVFNIGYNSAATHRRRPPSLSMNDSVCASPPSCRISATVMSLPRLLPSLSLVLCVLLAACGSNPVAPQLPPVAVVPAVQPKVPRPVRIGLALGGGAARGFAHIGVIKALEAQGIVPDIVVGTSAGSVVGALYAAGNNGFALQKIALQMDEAAISDWSVPFFAKVSGVLKGEAIQNYVNKTIHNVPIEKLKIPFGAVATDLNSGAPILFRRGNTGVAVRASSAVPGVFQSVSIGGHLYVDGGLVSPVPVRFAHEMGADFVIAVNLSASPEVQAASSSVDVLLQTFAIMGQSINSYELKDADIVIRPDLGAMKGNDFAARNTAILAGEQAAMAQMAAIKKKLKEKREE</sequence>
<evidence type="ECO:0000313" key="6">
    <source>
        <dbReference type="EMBL" id="AEK62333.1"/>
    </source>
</evidence>
<reference evidence="6 7" key="3">
    <citation type="journal article" date="2008" name="FEMS Microbiol. Ecol.">
        <title>Identification and characterization of genes underlying chitinolysis in Collimonas fungivorans Ter331.</title>
        <authorList>
            <person name="Fritsche K."/>
            <person name="de Boer W."/>
            <person name="Gerards S."/>
            <person name="van den Berg M."/>
            <person name="van Veen J.A."/>
            <person name="Leveau J.H."/>
        </authorList>
    </citation>
    <scope>NUCLEOTIDE SEQUENCE [LARGE SCALE GENOMIC DNA]</scope>
    <source>
        <strain evidence="6 7">Ter331</strain>
    </source>
</reference>
<reference evidence="6 7" key="2">
    <citation type="journal article" date="2006" name="J. Microbiol. Methods">
        <title>Genomic flank-sequencing of plasposon insertion sites for rapid identification of functional genes.</title>
        <authorList>
            <person name="Leveau J.H."/>
            <person name="Gerards S."/>
            <person name="Fritsche K."/>
            <person name="Zondag G."/>
            <person name="van Veen J.A."/>
        </authorList>
    </citation>
    <scope>NUCLEOTIDE SEQUENCE [LARGE SCALE GENOMIC DNA]</scope>
    <source>
        <strain evidence="6 7">Ter331</strain>
    </source>
</reference>
<protein>
    <submittedName>
        <fullName evidence="6">Serine protease</fullName>
    </submittedName>
</protein>
<keyword evidence="7" id="KW-1185">Reference proteome</keyword>
<organism evidence="6 7">
    <name type="scientific">Collimonas fungivorans (strain Ter331)</name>
    <dbReference type="NCBI Taxonomy" id="1005048"/>
    <lineage>
        <taxon>Bacteria</taxon>
        <taxon>Pseudomonadati</taxon>
        <taxon>Pseudomonadota</taxon>
        <taxon>Betaproteobacteria</taxon>
        <taxon>Burkholderiales</taxon>
        <taxon>Oxalobacteraceae</taxon>
        <taxon>Collimonas</taxon>
    </lineage>
</organism>
<dbReference type="GO" id="GO:0016042">
    <property type="term" value="P:lipid catabolic process"/>
    <property type="evidence" value="ECO:0007669"/>
    <property type="project" value="UniProtKB-UniRule"/>
</dbReference>
<reference evidence="7" key="6">
    <citation type="submission" date="2011-05" db="EMBL/GenBank/DDBJ databases">
        <title>Complete sequence of Collimonas fungivorans Ter331.</title>
        <authorList>
            <person name="Leveau J.H."/>
        </authorList>
    </citation>
    <scope>NUCLEOTIDE SEQUENCE [LARGE SCALE GENOMIC DNA]</scope>
    <source>
        <strain evidence="7">Ter331</strain>
    </source>
</reference>
<dbReference type="eggNOG" id="COG1752">
    <property type="taxonomic scope" value="Bacteria"/>
</dbReference>
<reference evidence="6 7" key="4">
    <citation type="journal article" date="2010" name="Environ. Microbiol.">
        <title>The bacterial genus Collimonas: mycophagy, weathering and other adaptive solutions to life in oligotrophic soil environments.</title>
        <authorList>
            <person name="Leveau J.H."/>
            <person name="Uroz S."/>
            <person name="de Boer W."/>
        </authorList>
    </citation>
    <scope>NUCLEOTIDE SEQUENCE [LARGE SCALE GENOMIC DNA]</scope>
    <source>
        <strain evidence="6 7">Ter331</strain>
    </source>
</reference>
<dbReference type="AlphaFoldDB" id="G0A971"/>
<keyword evidence="6" id="KW-0645">Protease</keyword>
<dbReference type="PROSITE" id="PS51635">
    <property type="entry name" value="PNPLA"/>
    <property type="match status" value="1"/>
</dbReference>
<evidence type="ECO:0000259" key="5">
    <source>
        <dbReference type="PROSITE" id="PS51635"/>
    </source>
</evidence>
<dbReference type="EMBL" id="CP002745">
    <property type="protein sequence ID" value="AEK62333.1"/>
    <property type="molecule type" value="Genomic_DNA"/>
</dbReference>
<dbReference type="HOGENOM" id="CLU_047251_1_1_4"/>
<dbReference type="GO" id="GO:0006508">
    <property type="term" value="P:proteolysis"/>
    <property type="evidence" value="ECO:0007669"/>
    <property type="project" value="UniProtKB-KW"/>
</dbReference>
<dbReference type="PANTHER" id="PTHR14226:SF76">
    <property type="entry name" value="NTE FAMILY PROTEIN RSSA"/>
    <property type="match status" value="1"/>
</dbReference>
<evidence type="ECO:0000256" key="1">
    <source>
        <dbReference type="ARBA" id="ARBA00022801"/>
    </source>
</evidence>
<comment type="caution">
    <text evidence="4">Lacks conserved residue(s) required for the propagation of feature annotation.</text>
</comment>
<keyword evidence="2 4" id="KW-0442">Lipid degradation</keyword>
<dbReference type="GO" id="GO:0008233">
    <property type="term" value="F:peptidase activity"/>
    <property type="evidence" value="ECO:0007669"/>
    <property type="project" value="UniProtKB-KW"/>
</dbReference>
<dbReference type="KEGG" id="cfu:CFU_2506"/>
<dbReference type="InterPro" id="IPR016035">
    <property type="entry name" value="Acyl_Trfase/lysoPLipase"/>
</dbReference>
<evidence type="ECO:0000256" key="3">
    <source>
        <dbReference type="ARBA" id="ARBA00023098"/>
    </source>
</evidence>
<feature type="short sequence motif" description="DGA/G" evidence="4">
    <location>
        <begin position="242"/>
        <end position="244"/>
    </location>
</feature>
<proteinExistence type="predicted"/>
<reference evidence="6 7" key="5">
    <citation type="journal article" date="2011" name="ISME J.">
        <title>Dual transcriptional profiling of a bacterial/fungal confrontation: Collimonas fungivorans versus Aspergillus niger.</title>
        <authorList>
            <person name="Mela F."/>
            <person name="Fritsche K."/>
            <person name="de Boer W."/>
            <person name="van Veen J.A."/>
            <person name="de Graaff L.H."/>
            <person name="van den Berg M."/>
            <person name="Leveau J.H."/>
        </authorList>
    </citation>
    <scope>NUCLEOTIDE SEQUENCE [LARGE SCALE GENOMIC DNA]</scope>
    <source>
        <strain evidence="6 7">Ter331</strain>
    </source>
</reference>
<feature type="short sequence motif" description="GXSXG" evidence="4">
    <location>
        <begin position="124"/>
        <end position="128"/>
    </location>
</feature>
<feature type="domain" description="PNPLA" evidence="5">
    <location>
        <begin position="93"/>
        <end position="255"/>
    </location>
</feature>
<dbReference type="STRING" id="1005048.CFU_2506"/>
<dbReference type="CDD" id="cd07205">
    <property type="entry name" value="Pat_PNPLA6_PNPLA7_NTE1_like"/>
    <property type="match status" value="1"/>
</dbReference>
<evidence type="ECO:0000313" key="7">
    <source>
        <dbReference type="Proteomes" id="UP000008392"/>
    </source>
</evidence>
<dbReference type="InterPro" id="IPR002641">
    <property type="entry name" value="PNPLA_dom"/>
</dbReference>
<dbReference type="PANTHER" id="PTHR14226">
    <property type="entry name" value="NEUROPATHY TARGET ESTERASE/SWISS CHEESE D.MELANOGASTER"/>
    <property type="match status" value="1"/>
</dbReference>
<keyword evidence="3 4" id="KW-0443">Lipid metabolism</keyword>
<dbReference type="Gene3D" id="3.40.1090.10">
    <property type="entry name" value="Cytosolic phospholipase A2 catalytic domain"/>
    <property type="match status" value="2"/>
</dbReference>
<gene>
    <name evidence="6" type="ordered locus">CFU_2506</name>
</gene>
<feature type="active site" description="Nucleophile" evidence="4">
    <location>
        <position position="126"/>
    </location>
</feature>
<accession>G0A971</accession>
<keyword evidence="1 4" id="KW-0378">Hydrolase</keyword>
<reference evidence="6 7" key="1">
    <citation type="journal article" date="2004" name="Environ. Microbiol.">
        <title>Phylogeny-function analysis of (meta)genomic libraries: screening for expression of ribosomal RNA genes by large-insert library fluorescent in situ hybridization (LIL-FISH).</title>
        <authorList>
            <person name="Leveau J.H."/>
            <person name="Gerards S."/>
            <person name="de Boer W."/>
            <person name="van Veen J.A."/>
        </authorList>
    </citation>
    <scope>NUCLEOTIDE SEQUENCE [LARGE SCALE GENOMIC DNA]</scope>
    <source>
        <strain evidence="6 7">Ter331</strain>
    </source>
</reference>